<comment type="subcellular location">
    <subcellularLocation>
        <location evidence="8">Cell membrane</location>
        <topology evidence="8">Single-pass membrane protein</topology>
    </subcellularLocation>
    <subcellularLocation>
        <location evidence="1">Membrane</location>
        <topology evidence="1">Single-pass membrane protein</topology>
    </subcellularLocation>
</comment>
<reference evidence="11" key="1">
    <citation type="submission" date="2019-06" db="EMBL/GenBank/DDBJ databases">
        <title>The complete genome of Emcibacter congregatus ZYLT.</title>
        <authorList>
            <person name="Zhao Z."/>
        </authorList>
    </citation>
    <scope>NUCLEOTIDE SEQUENCE [LARGE SCALE GENOMIC DNA]</scope>
    <source>
        <strain evidence="11">MCCC 1A06723</strain>
    </source>
</reference>
<dbReference type="InterPro" id="IPR006312">
    <property type="entry name" value="TatA/E"/>
</dbReference>
<keyword evidence="8" id="KW-1003">Cell membrane</keyword>
<keyword evidence="7 8" id="KW-0472">Membrane</keyword>
<organism evidence="10 11">
    <name type="scientific">Emcibacter nanhaiensis</name>
    <dbReference type="NCBI Taxonomy" id="1505037"/>
    <lineage>
        <taxon>Bacteria</taxon>
        <taxon>Pseudomonadati</taxon>
        <taxon>Pseudomonadota</taxon>
        <taxon>Alphaproteobacteria</taxon>
        <taxon>Emcibacterales</taxon>
        <taxon>Emcibacteraceae</taxon>
        <taxon>Emcibacter</taxon>
    </lineage>
</organism>
<feature type="compositionally biased region" description="Low complexity" evidence="9">
    <location>
        <begin position="55"/>
        <end position="66"/>
    </location>
</feature>
<dbReference type="Proteomes" id="UP000319148">
    <property type="component" value="Unassembled WGS sequence"/>
</dbReference>
<evidence type="ECO:0000256" key="9">
    <source>
        <dbReference type="SAM" id="MobiDB-lite"/>
    </source>
</evidence>
<proteinExistence type="inferred from homology"/>
<keyword evidence="6 8" id="KW-0811">Translocation</keyword>
<dbReference type="Gene3D" id="1.20.5.3310">
    <property type="match status" value="1"/>
</dbReference>
<dbReference type="InterPro" id="IPR003369">
    <property type="entry name" value="TatA/B/E"/>
</dbReference>
<dbReference type="Pfam" id="PF02416">
    <property type="entry name" value="TatA_B_E"/>
    <property type="match status" value="1"/>
</dbReference>
<comment type="caution">
    <text evidence="10">The sequence shown here is derived from an EMBL/GenBank/DDBJ whole genome shotgun (WGS) entry which is preliminary data.</text>
</comment>
<dbReference type="GO" id="GO:0043953">
    <property type="term" value="P:protein transport by the Tat complex"/>
    <property type="evidence" value="ECO:0007669"/>
    <property type="project" value="UniProtKB-UniRule"/>
</dbReference>
<comment type="subunit">
    <text evidence="8">The Tat system comprises two distinct complexes: a TatABC complex, containing multiple copies of TatA, TatB and TatC subunits, and a separate TatA complex, containing only TatA subunits. Substrates initially bind to the TatABC complex, which probably triggers association of the separate TatA complex to form the active translocon.</text>
</comment>
<evidence type="ECO:0000313" key="10">
    <source>
        <dbReference type="EMBL" id="TPD60169.1"/>
    </source>
</evidence>
<evidence type="ECO:0000313" key="11">
    <source>
        <dbReference type="Proteomes" id="UP000319148"/>
    </source>
</evidence>
<dbReference type="GO" id="GO:0033281">
    <property type="term" value="C:TAT protein transport complex"/>
    <property type="evidence" value="ECO:0007669"/>
    <property type="project" value="UniProtKB-UniRule"/>
</dbReference>
<feature type="transmembrane region" description="Helical" evidence="8">
    <location>
        <begin position="6"/>
        <end position="24"/>
    </location>
</feature>
<sequence length="66" mass="6903">MSIGIWQIAIVVALGVLLFGRGRISDLMGDVARGITSFKKEMNSVEDNSSRLAEGETSSSGSKTGA</sequence>
<evidence type="ECO:0000256" key="2">
    <source>
        <dbReference type="ARBA" id="ARBA00022448"/>
    </source>
</evidence>
<name>A0A501PIA3_9PROT</name>
<evidence type="ECO:0000256" key="4">
    <source>
        <dbReference type="ARBA" id="ARBA00022927"/>
    </source>
</evidence>
<dbReference type="HAMAP" id="MF_00236">
    <property type="entry name" value="TatA_E"/>
    <property type="match status" value="1"/>
</dbReference>
<gene>
    <name evidence="8" type="primary">tatA</name>
    <name evidence="10" type="ORF">FIV46_08925</name>
</gene>
<evidence type="ECO:0000256" key="7">
    <source>
        <dbReference type="ARBA" id="ARBA00023136"/>
    </source>
</evidence>
<evidence type="ECO:0000256" key="8">
    <source>
        <dbReference type="HAMAP-Rule" id="MF_00236"/>
    </source>
</evidence>
<dbReference type="RefSeq" id="WP_139940579.1">
    <property type="nucleotide sequence ID" value="NZ_JBHSYP010000027.1"/>
</dbReference>
<accession>A0A501PIA3</accession>
<evidence type="ECO:0000256" key="6">
    <source>
        <dbReference type="ARBA" id="ARBA00023010"/>
    </source>
</evidence>
<evidence type="ECO:0000256" key="3">
    <source>
        <dbReference type="ARBA" id="ARBA00022692"/>
    </source>
</evidence>
<feature type="region of interest" description="Disordered" evidence="9">
    <location>
        <begin position="45"/>
        <end position="66"/>
    </location>
</feature>
<protein>
    <recommendedName>
        <fullName evidence="8">Sec-independent protein translocase protein TatA</fullName>
    </recommendedName>
</protein>
<dbReference type="EMBL" id="VFIY01000008">
    <property type="protein sequence ID" value="TPD60169.1"/>
    <property type="molecule type" value="Genomic_DNA"/>
</dbReference>
<dbReference type="GO" id="GO:0008320">
    <property type="term" value="F:protein transmembrane transporter activity"/>
    <property type="evidence" value="ECO:0007669"/>
    <property type="project" value="UniProtKB-UniRule"/>
</dbReference>
<evidence type="ECO:0000256" key="1">
    <source>
        <dbReference type="ARBA" id="ARBA00004167"/>
    </source>
</evidence>
<keyword evidence="4 8" id="KW-0653">Protein transport</keyword>
<keyword evidence="11" id="KW-1185">Reference proteome</keyword>
<comment type="similarity">
    <text evidence="8">Belongs to the TatA/E family.</text>
</comment>
<keyword evidence="5 8" id="KW-1133">Transmembrane helix</keyword>
<comment type="function">
    <text evidence="8">Part of the twin-arginine translocation (Tat) system that transports large folded proteins containing a characteristic twin-arginine motif in their signal peptide across membranes. TatA could form the protein-conducting channel of the Tat system.</text>
</comment>
<keyword evidence="2 8" id="KW-0813">Transport</keyword>
<dbReference type="OrthoDB" id="7161179at2"/>
<evidence type="ECO:0000256" key="5">
    <source>
        <dbReference type="ARBA" id="ARBA00022989"/>
    </source>
</evidence>
<dbReference type="AlphaFoldDB" id="A0A501PIA3"/>
<keyword evidence="3 8" id="KW-0812">Transmembrane</keyword>